<evidence type="ECO:0000313" key="1">
    <source>
        <dbReference type="EMBL" id="OGH69153.1"/>
    </source>
</evidence>
<protein>
    <submittedName>
        <fullName evidence="1">Uncharacterized protein</fullName>
    </submittedName>
</protein>
<name>A0A1F6MCB4_9BACT</name>
<evidence type="ECO:0000313" key="2">
    <source>
        <dbReference type="Proteomes" id="UP000176413"/>
    </source>
</evidence>
<accession>A0A1F6MCB4</accession>
<dbReference type="Proteomes" id="UP000176413">
    <property type="component" value="Unassembled WGS sequence"/>
</dbReference>
<gene>
    <name evidence="1" type="ORF">A3D53_01800</name>
</gene>
<dbReference type="AlphaFoldDB" id="A0A1F6MCB4"/>
<proteinExistence type="predicted"/>
<sequence length="132" mass="15342">MRREEMVLLNDLSISEILAGLFLFHGDRKFPEQAVYRLVEHLDVIAGRFELEHTGGGELASESIWRALSFFEMCGILEVEIPQPGEQFFRPRKEQLDSIKAMLHEEDILPRYEQVLKKLTETFNYVILEGAM</sequence>
<dbReference type="EMBL" id="MFQA01000013">
    <property type="protein sequence ID" value="OGH69153.1"/>
    <property type="molecule type" value="Genomic_DNA"/>
</dbReference>
<organism evidence="1 2">
    <name type="scientific">Candidatus Magasanikbacteria bacterium RIFCSPHIGHO2_02_FULL_45_10</name>
    <dbReference type="NCBI Taxonomy" id="1798679"/>
    <lineage>
        <taxon>Bacteria</taxon>
        <taxon>Candidatus Magasanikiibacteriota</taxon>
    </lineage>
</organism>
<comment type="caution">
    <text evidence="1">The sequence shown here is derived from an EMBL/GenBank/DDBJ whole genome shotgun (WGS) entry which is preliminary data.</text>
</comment>
<reference evidence="1 2" key="1">
    <citation type="journal article" date="2016" name="Nat. Commun.">
        <title>Thousands of microbial genomes shed light on interconnected biogeochemical processes in an aquifer system.</title>
        <authorList>
            <person name="Anantharaman K."/>
            <person name="Brown C.T."/>
            <person name="Hug L.A."/>
            <person name="Sharon I."/>
            <person name="Castelle C.J."/>
            <person name="Probst A.J."/>
            <person name="Thomas B.C."/>
            <person name="Singh A."/>
            <person name="Wilkins M.J."/>
            <person name="Karaoz U."/>
            <person name="Brodie E.L."/>
            <person name="Williams K.H."/>
            <person name="Hubbard S.S."/>
            <person name="Banfield J.F."/>
        </authorList>
    </citation>
    <scope>NUCLEOTIDE SEQUENCE [LARGE SCALE GENOMIC DNA]</scope>
</reference>